<reference evidence="2 3" key="1">
    <citation type="journal article" date="2019" name="Mol. Biol. Evol.">
        <title>Blast fungal genomes show frequent chromosomal changes, gene gains and losses, and effector gene turnover.</title>
        <authorList>
            <person name="Gomez Luciano L.B."/>
            <person name="Jason Tsai I."/>
            <person name="Chuma I."/>
            <person name="Tosa Y."/>
            <person name="Chen Y.H."/>
            <person name="Li J.Y."/>
            <person name="Li M.Y."/>
            <person name="Jade Lu M.Y."/>
            <person name="Nakayashiki H."/>
            <person name="Li W.H."/>
        </authorList>
    </citation>
    <scope>NUCLEOTIDE SEQUENCE [LARGE SCALE GENOMIC DNA]</scope>
    <source>
        <strain evidence="2">MZ5-1-6</strain>
    </source>
</reference>
<feature type="compositionally biased region" description="Basic residues" evidence="1">
    <location>
        <begin position="27"/>
        <end position="36"/>
    </location>
</feature>
<evidence type="ECO:0000313" key="2">
    <source>
        <dbReference type="EMBL" id="QBZ63036.1"/>
    </source>
</evidence>
<evidence type="ECO:0000313" key="3">
    <source>
        <dbReference type="Proteomes" id="UP000294847"/>
    </source>
</evidence>
<feature type="compositionally biased region" description="Polar residues" evidence="1">
    <location>
        <begin position="1"/>
        <end position="11"/>
    </location>
</feature>
<gene>
    <name evidence="2" type="ORF">PoMZ_11928</name>
</gene>
<dbReference type="EMBL" id="CP034208">
    <property type="protein sequence ID" value="QBZ63036.1"/>
    <property type="molecule type" value="Genomic_DNA"/>
</dbReference>
<feature type="region of interest" description="Disordered" evidence="1">
    <location>
        <begin position="1"/>
        <end position="42"/>
    </location>
</feature>
<feature type="region of interest" description="Disordered" evidence="1">
    <location>
        <begin position="454"/>
        <end position="513"/>
    </location>
</feature>
<evidence type="ECO:0000256" key="1">
    <source>
        <dbReference type="SAM" id="MobiDB-lite"/>
    </source>
</evidence>
<accession>A0A4P7NLR3</accession>
<organism evidence="2 3">
    <name type="scientific">Pyricularia oryzae</name>
    <name type="common">Rice blast fungus</name>
    <name type="synonym">Magnaporthe oryzae</name>
    <dbReference type="NCBI Taxonomy" id="318829"/>
    <lineage>
        <taxon>Eukaryota</taxon>
        <taxon>Fungi</taxon>
        <taxon>Dikarya</taxon>
        <taxon>Ascomycota</taxon>
        <taxon>Pezizomycotina</taxon>
        <taxon>Sordariomycetes</taxon>
        <taxon>Sordariomycetidae</taxon>
        <taxon>Magnaporthales</taxon>
        <taxon>Pyriculariaceae</taxon>
        <taxon>Pyricularia</taxon>
    </lineage>
</organism>
<dbReference type="AlphaFoldDB" id="A0A4P7NLR3"/>
<protein>
    <submittedName>
        <fullName evidence="2">Uncharacterized protein</fullName>
    </submittedName>
</protein>
<feature type="region of interest" description="Disordered" evidence="1">
    <location>
        <begin position="175"/>
        <end position="214"/>
    </location>
</feature>
<name>A0A4P7NLR3_PYROR</name>
<proteinExistence type="predicted"/>
<sequence length="528" mass="58597">MSESIRSSQVAAQDDLVSTVPTSASKATRRAGRRLRTAPIQPEPGSLYDIMHTYSGTGLYVLPILWTDIHTKSLNVQFQDQGRVNYPAPVVDHDLPPSPPPEPCDAARNLCYEISTFADKTSAPSAKLGALKRFMSGFFPDMPCKAKTGVEMEFHFGTRFYRKAVKLPMIWKRGDSRSHSFDSAATRPMSSSPMSNLSDASLSDDDEASGSKIQRRCERSAPLLAYVDRDHLSYVRKSLFRVSPGPLDGDYQNSPVLNLQQLRSKALVPADRDQDAHMVAILIAMAQQRFYSNKTGRRRFKLSPSTNELASDEAIYDVEVRVFTFDAEENDFIVYTGTIGADFLEGFADPARTLHRQSDGGSSMRIAYTRVPIWPFYGLKERLGKALGSEVTGARFVGPGYDTYRNDAELALHQAELARAQLESERILLATEAVLRREKEQSFQELLEKSFGQQGTKRSWDAADTGIPTDVTPPASAPKRRRRGRRASGIVEDVGPSDFIAAPSSDFMLDDDDGQTMSVRERHAGYGL</sequence>
<dbReference type="Proteomes" id="UP000294847">
    <property type="component" value="Chromosome 5"/>
</dbReference>